<comment type="caution">
    <text evidence="1">The sequence shown here is derived from an EMBL/GenBank/DDBJ whole genome shotgun (WGS) entry which is preliminary data.</text>
</comment>
<proteinExistence type="predicted"/>
<accession>A0A087M633</accession>
<evidence type="ECO:0000313" key="1">
    <source>
        <dbReference type="EMBL" id="KFL32336.1"/>
    </source>
</evidence>
<evidence type="ECO:0000313" key="2">
    <source>
        <dbReference type="Proteomes" id="UP000028981"/>
    </source>
</evidence>
<name>A0A087M633_9HYPH</name>
<keyword evidence="2" id="KW-1185">Reference proteome</keyword>
<protein>
    <submittedName>
        <fullName evidence="1">Uncharacterized protein</fullName>
    </submittedName>
</protein>
<gene>
    <name evidence="1" type="ORF">JP75_05165</name>
</gene>
<reference evidence="1 2" key="1">
    <citation type="submission" date="2014-08" db="EMBL/GenBank/DDBJ databases">
        <authorList>
            <person name="Hassan Y.I."/>
            <person name="Lepp D."/>
            <person name="Zhou T."/>
        </authorList>
    </citation>
    <scope>NUCLEOTIDE SEQUENCE [LARGE SCALE GENOMIC DNA]</scope>
    <source>
        <strain evidence="1 2">IFO13584</strain>
    </source>
</reference>
<sequence>MSVLSLLGPEGLDWLFVPGADVWVTDMVKEEAVRDPDPGSDQRTGQRDILATWFADNADRIHEQPTVEGEEYRKAMTNWRDAGSKPESKPSWSNRGDRSILSAMTVIDGLIQEGEAIVAIMDDRKVRAALRVLELDMDMMSTETFVIWMSETFDIKQADTAWQTIKLIMGDSVPTLRPGDDEPVSTFKI</sequence>
<dbReference type="Proteomes" id="UP000028981">
    <property type="component" value="Unassembled WGS sequence"/>
</dbReference>
<organism evidence="1 2">
    <name type="scientific">Devosia riboflavina</name>
    <dbReference type="NCBI Taxonomy" id="46914"/>
    <lineage>
        <taxon>Bacteria</taxon>
        <taxon>Pseudomonadati</taxon>
        <taxon>Pseudomonadota</taxon>
        <taxon>Alphaproteobacteria</taxon>
        <taxon>Hyphomicrobiales</taxon>
        <taxon>Devosiaceae</taxon>
        <taxon>Devosia</taxon>
    </lineage>
</organism>
<dbReference type="EMBL" id="JQGC01000003">
    <property type="protein sequence ID" value="KFL32336.1"/>
    <property type="molecule type" value="Genomic_DNA"/>
</dbReference>
<dbReference type="AlphaFoldDB" id="A0A087M633"/>